<evidence type="ECO:0000313" key="3">
    <source>
        <dbReference type="Proteomes" id="UP000078287"/>
    </source>
</evidence>
<keyword evidence="1" id="KW-0472">Membrane</keyword>
<reference evidence="2 3" key="1">
    <citation type="submission" date="2016-04" db="EMBL/GenBank/DDBJ databases">
        <title>Chloroflexus islandicus sp. nov., a thermophilic filamentous anoxygenic phototrophic bacterium from geyser Strokkur (Iceland).</title>
        <authorList>
            <person name="Gaisin V.A."/>
            <person name="Kalashnikov A.M."/>
            <person name="Sukhacheva M.V."/>
            <person name="Grouzdev D.S."/>
            <person name="Ivanov T.M."/>
            <person name="Kuznetsov B."/>
            <person name="Gorlenko V.M."/>
        </authorList>
    </citation>
    <scope>NUCLEOTIDE SEQUENCE [LARGE SCALE GENOMIC DNA]</scope>
    <source>
        <strain evidence="3">isl-2</strain>
    </source>
</reference>
<proteinExistence type="predicted"/>
<keyword evidence="1" id="KW-1133">Transmembrane helix</keyword>
<dbReference type="AlphaFoldDB" id="A0A178MBB3"/>
<keyword evidence="1" id="KW-0812">Transmembrane</keyword>
<comment type="caution">
    <text evidence="2">The sequence shown here is derived from an EMBL/GenBank/DDBJ whole genome shotgun (WGS) entry which is preliminary data.</text>
</comment>
<evidence type="ECO:0000313" key="2">
    <source>
        <dbReference type="EMBL" id="OAN45437.1"/>
    </source>
</evidence>
<name>A0A178MBB3_9CHLR</name>
<dbReference type="EMBL" id="LWQS01000055">
    <property type="protein sequence ID" value="OAN45437.1"/>
    <property type="molecule type" value="Genomic_DNA"/>
</dbReference>
<gene>
    <name evidence="2" type="ORF">A6A03_14760</name>
</gene>
<feature type="transmembrane region" description="Helical" evidence="1">
    <location>
        <begin position="26"/>
        <end position="44"/>
    </location>
</feature>
<protein>
    <submittedName>
        <fullName evidence="2">Uncharacterized protein</fullName>
    </submittedName>
</protein>
<keyword evidence="3" id="KW-1185">Reference proteome</keyword>
<accession>A0A178MBB3</accession>
<organism evidence="2 3">
    <name type="scientific">Chloroflexus islandicus</name>
    <dbReference type="NCBI Taxonomy" id="1707952"/>
    <lineage>
        <taxon>Bacteria</taxon>
        <taxon>Bacillati</taxon>
        <taxon>Chloroflexota</taxon>
        <taxon>Chloroflexia</taxon>
        <taxon>Chloroflexales</taxon>
        <taxon>Chloroflexineae</taxon>
        <taxon>Chloroflexaceae</taxon>
        <taxon>Chloroflexus</taxon>
    </lineage>
</organism>
<evidence type="ECO:0000256" key="1">
    <source>
        <dbReference type="SAM" id="Phobius"/>
    </source>
</evidence>
<sequence>MNAECCCFHDVSLYITLRPYYMLNSIYFFNVIFTVVEFAFIFWYKLNRNIYEAIHILGENATCISSSNSQFKLRLSFRLLTWGLP</sequence>
<dbReference type="Proteomes" id="UP000078287">
    <property type="component" value="Unassembled WGS sequence"/>
</dbReference>